<accession>A0ACB8D752</accession>
<keyword evidence="2" id="KW-1185">Reference proteome</keyword>
<organism evidence="1 2">
    <name type="scientific">Dermacentor silvarum</name>
    <name type="common">Tick</name>
    <dbReference type="NCBI Taxonomy" id="543639"/>
    <lineage>
        <taxon>Eukaryota</taxon>
        <taxon>Metazoa</taxon>
        <taxon>Ecdysozoa</taxon>
        <taxon>Arthropoda</taxon>
        <taxon>Chelicerata</taxon>
        <taxon>Arachnida</taxon>
        <taxon>Acari</taxon>
        <taxon>Parasitiformes</taxon>
        <taxon>Ixodida</taxon>
        <taxon>Ixodoidea</taxon>
        <taxon>Ixodidae</taxon>
        <taxon>Rhipicephalinae</taxon>
        <taxon>Dermacentor</taxon>
    </lineage>
</organism>
<comment type="caution">
    <text evidence="1">The sequence shown here is derived from an EMBL/GenBank/DDBJ whole genome shotgun (WGS) entry which is preliminary data.</text>
</comment>
<protein>
    <submittedName>
        <fullName evidence="1">Uncharacterized protein</fullName>
    </submittedName>
</protein>
<dbReference type="Proteomes" id="UP000821865">
    <property type="component" value="Chromosome 3"/>
</dbReference>
<dbReference type="EMBL" id="CM023472">
    <property type="protein sequence ID" value="KAH7960104.1"/>
    <property type="molecule type" value="Genomic_DNA"/>
</dbReference>
<gene>
    <name evidence="1" type="ORF">HPB49_016961</name>
</gene>
<name>A0ACB8D752_DERSI</name>
<evidence type="ECO:0000313" key="1">
    <source>
        <dbReference type="EMBL" id="KAH7960104.1"/>
    </source>
</evidence>
<evidence type="ECO:0000313" key="2">
    <source>
        <dbReference type="Proteomes" id="UP000821865"/>
    </source>
</evidence>
<proteinExistence type="predicted"/>
<reference evidence="1" key="1">
    <citation type="submission" date="2020-05" db="EMBL/GenBank/DDBJ databases">
        <title>Large-scale comparative analyses of tick genomes elucidate their genetic diversity and vector capacities.</title>
        <authorList>
            <person name="Jia N."/>
            <person name="Wang J."/>
            <person name="Shi W."/>
            <person name="Du L."/>
            <person name="Sun Y."/>
            <person name="Zhan W."/>
            <person name="Jiang J."/>
            <person name="Wang Q."/>
            <person name="Zhang B."/>
            <person name="Ji P."/>
            <person name="Sakyi L.B."/>
            <person name="Cui X."/>
            <person name="Yuan T."/>
            <person name="Jiang B."/>
            <person name="Yang W."/>
            <person name="Lam T.T.-Y."/>
            <person name="Chang Q."/>
            <person name="Ding S."/>
            <person name="Wang X."/>
            <person name="Zhu J."/>
            <person name="Ruan X."/>
            <person name="Zhao L."/>
            <person name="Wei J."/>
            <person name="Que T."/>
            <person name="Du C."/>
            <person name="Cheng J."/>
            <person name="Dai P."/>
            <person name="Han X."/>
            <person name="Huang E."/>
            <person name="Gao Y."/>
            <person name="Liu J."/>
            <person name="Shao H."/>
            <person name="Ye R."/>
            <person name="Li L."/>
            <person name="Wei W."/>
            <person name="Wang X."/>
            <person name="Wang C."/>
            <person name="Yang T."/>
            <person name="Huo Q."/>
            <person name="Li W."/>
            <person name="Guo W."/>
            <person name="Chen H."/>
            <person name="Zhou L."/>
            <person name="Ni X."/>
            <person name="Tian J."/>
            <person name="Zhou Y."/>
            <person name="Sheng Y."/>
            <person name="Liu T."/>
            <person name="Pan Y."/>
            <person name="Xia L."/>
            <person name="Li J."/>
            <person name="Zhao F."/>
            <person name="Cao W."/>
        </authorList>
    </citation>
    <scope>NUCLEOTIDE SEQUENCE</scope>
    <source>
        <strain evidence="1">Dsil-2018</strain>
    </source>
</reference>
<sequence length="224" mass="25117">MDARPYAANKASMREVSVLFDTAESTQLVIINRVFDFICSIAPEVIYFSSNKEAVAREFEKLSVFQALLTIPDRKNVKHCTAERSLPLLIPLCREVCLFGFDERAAYVNDLRALSVLRPEAKSAPRGAAPLLAYTSPTGVISPPVRRRCAIRWVAHPPYTGSTFAWFVVPSRLSAVRFRGDIRDGGGDVMRVPPESTGRKPARTCRVPHAGRRLKFRQLVFKLR</sequence>